<keyword evidence="2" id="KW-1185">Reference proteome</keyword>
<dbReference type="AlphaFoldDB" id="A0A0E0I515"/>
<sequence>ATRRPATYFASYGRKAIFLGQPTATAIRRRARRDGAGRAVGVALRLARSGRRRQGRIISRPFLNSHWRLISSFALSTRAERGLTSRKERVPSFRLSISIQKRRYKLQCPRDSSNSEVLCKLGSDLGGT</sequence>
<organism evidence="1">
    <name type="scientific">Oryza nivara</name>
    <name type="common">Indian wild rice</name>
    <name type="synonym">Oryza sativa f. spontanea</name>
    <dbReference type="NCBI Taxonomy" id="4536"/>
    <lineage>
        <taxon>Eukaryota</taxon>
        <taxon>Viridiplantae</taxon>
        <taxon>Streptophyta</taxon>
        <taxon>Embryophyta</taxon>
        <taxon>Tracheophyta</taxon>
        <taxon>Spermatophyta</taxon>
        <taxon>Magnoliopsida</taxon>
        <taxon>Liliopsida</taxon>
        <taxon>Poales</taxon>
        <taxon>Poaceae</taxon>
        <taxon>BOP clade</taxon>
        <taxon>Oryzoideae</taxon>
        <taxon>Oryzeae</taxon>
        <taxon>Oryzinae</taxon>
        <taxon>Oryza</taxon>
    </lineage>
</organism>
<name>A0A0E0I515_ORYNI</name>
<accession>A0A0E0I515</accession>
<dbReference type="EnsemblPlants" id="ONIVA07G24400.1">
    <property type="protein sequence ID" value="ONIVA07G24400.1"/>
    <property type="gene ID" value="ONIVA07G24400"/>
</dbReference>
<protein>
    <submittedName>
        <fullName evidence="1">Uncharacterized protein</fullName>
    </submittedName>
</protein>
<proteinExistence type="predicted"/>
<evidence type="ECO:0000313" key="2">
    <source>
        <dbReference type="Proteomes" id="UP000006591"/>
    </source>
</evidence>
<dbReference type="Gramene" id="ONIVA07G24400.1">
    <property type="protein sequence ID" value="ONIVA07G24400.1"/>
    <property type="gene ID" value="ONIVA07G24400"/>
</dbReference>
<reference evidence="1" key="1">
    <citation type="submission" date="2015-04" db="UniProtKB">
        <authorList>
            <consortium name="EnsemblPlants"/>
        </authorList>
    </citation>
    <scope>IDENTIFICATION</scope>
    <source>
        <strain evidence="1">SL10</strain>
    </source>
</reference>
<reference evidence="1" key="2">
    <citation type="submission" date="2018-04" db="EMBL/GenBank/DDBJ databases">
        <title>OnivRS2 (Oryza nivara Reference Sequence Version 2).</title>
        <authorList>
            <person name="Zhang J."/>
            <person name="Kudrna D."/>
            <person name="Lee S."/>
            <person name="Talag J."/>
            <person name="Rajasekar S."/>
            <person name="Welchert J."/>
            <person name="Hsing Y.-I."/>
            <person name="Wing R.A."/>
        </authorList>
    </citation>
    <scope>NUCLEOTIDE SEQUENCE [LARGE SCALE GENOMIC DNA]</scope>
    <source>
        <strain evidence="1">SL10</strain>
    </source>
</reference>
<dbReference type="HOGENOM" id="CLU_1965246_0_0_1"/>
<dbReference type="Proteomes" id="UP000006591">
    <property type="component" value="Chromosome 7"/>
</dbReference>
<evidence type="ECO:0000313" key="1">
    <source>
        <dbReference type="EnsemblPlants" id="ONIVA07G24400.1"/>
    </source>
</evidence>